<feature type="region of interest" description="Disordered" evidence="1">
    <location>
        <begin position="364"/>
        <end position="419"/>
    </location>
</feature>
<dbReference type="RefSeq" id="WP_146522296.1">
    <property type="nucleotide sequence ID" value="NZ_CP151726.1"/>
</dbReference>
<keyword evidence="2" id="KW-0732">Signal</keyword>
<sequence precursor="true">MSQLHHQLIAAILILLSPGLSTIAFADDPSGNSLKEFVSKVCDFQIDMAADPEHQSSNPTSNQVNHMFRSGIPGVGIYMVQFNFEPATEKSALTAEQWEKTGKEFAKEVETGFGATISQQKVVAHQGMIGYEIVFDIPAQPGFSGRIRFFNVLAGEQKSRLYTLTTIGKSEFMKSKNVGQFFQSFKTLSPATAAKPPEKSSTDSLKRFVSKVCDFQIDIAGTPEHLSSDVTSSQTDHAFRTGSPEAGFYVVQYNFAPVAEEGAGTAEYWKENGAAFAKKVETGFGAKVSKRGVVVHQGMTGYELFFDVTAQPGTSGRMRLFNVMLEDQKSVLYNLMTIGSSEFMKSKNIDQFFQSFKLLSPKTAASPAKKSSTDSLTNEKPKPPLPTTANLTTSKAQSRRSNNATKTTREQAVEKLKAF</sequence>
<reference evidence="3 4" key="1">
    <citation type="submission" date="2019-02" db="EMBL/GenBank/DDBJ databases">
        <title>Deep-cultivation of Planctomycetes and their phenomic and genomic characterization uncovers novel biology.</title>
        <authorList>
            <person name="Wiegand S."/>
            <person name="Jogler M."/>
            <person name="Boedeker C."/>
            <person name="Pinto D."/>
            <person name="Vollmers J."/>
            <person name="Rivas-Marin E."/>
            <person name="Kohn T."/>
            <person name="Peeters S.H."/>
            <person name="Heuer A."/>
            <person name="Rast P."/>
            <person name="Oberbeckmann S."/>
            <person name="Bunk B."/>
            <person name="Jeske O."/>
            <person name="Meyerdierks A."/>
            <person name="Storesund J.E."/>
            <person name="Kallscheuer N."/>
            <person name="Luecker S."/>
            <person name="Lage O.M."/>
            <person name="Pohl T."/>
            <person name="Merkel B.J."/>
            <person name="Hornburger P."/>
            <person name="Mueller R.-W."/>
            <person name="Bruemmer F."/>
            <person name="Labrenz M."/>
            <person name="Spormann A.M."/>
            <person name="Op Den Camp H."/>
            <person name="Overmann J."/>
            <person name="Amann R."/>
            <person name="Jetten M.S.M."/>
            <person name="Mascher T."/>
            <person name="Medema M.H."/>
            <person name="Devos D.P."/>
            <person name="Kaster A.-K."/>
            <person name="Ovreas L."/>
            <person name="Rohde M."/>
            <person name="Galperin M.Y."/>
            <person name="Jogler C."/>
        </authorList>
    </citation>
    <scope>NUCLEOTIDE SEQUENCE [LARGE SCALE GENOMIC DNA]</scope>
    <source>
        <strain evidence="3 4">Pla52n</strain>
    </source>
</reference>
<comment type="caution">
    <text evidence="3">The sequence shown here is derived from an EMBL/GenBank/DDBJ whole genome shotgun (WGS) entry which is preliminary data.</text>
</comment>
<gene>
    <name evidence="3" type="ORF">Pla52n_52450</name>
</gene>
<organism evidence="3 4">
    <name type="scientific">Stieleria varia</name>
    <dbReference type="NCBI Taxonomy" id="2528005"/>
    <lineage>
        <taxon>Bacteria</taxon>
        <taxon>Pseudomonadati</taxon>
        <taxon>Planctomycetota</taxon>
        <taxon>Planctomycetia</taxon>
        <taxon>Pirellulales</taxon>
        <taxon>Pirellulaceae</taxon>
        <taxon>Stieleria</taxon>
    </lineage>
</organism>
<feature type="signal peptide" evidence="2">
    <location>
        <begin position="1"/>
        <end position="26"/>
    </location>
</feature>
<name>A0A5C6A3E4_9BACT</name>
<evidence type="ECO:0000256" key="2">
    <source>
        <dbReference type="SAM" id="SignalP"/>
    </source>
</evidence>
<dbReference type="AlphaFoldDB" id="A0A5C6A3E4"/>
<accession>A0A5C6A3E4</accession>
<keyword evidence="4" id="KW-1185">Reference proteome</keyword>
<dbReference type="EMBL" id="SJPN01000007">
    <property type="protein sequence ID" value="TWT94424.1"/>
    <property type="molecule type" value="Genomic_DNA"/>
</dbReference>
<evidence type="ECO:0000313" key="3">
    <source>
        <dbReference type="EMBL" id="TWT94424.1"/>
    </source>
</evidence>
<feature type="chain" id="PRO_5022716874" evidence="2">
    <location>
        <begin position="27"/>
        <end position="419"/>
    </location>
</feature>
<evidence type="ECO:0000313" key="4">
    <source>
        <dbReference type="Proteomes" id="UP000320176"/>
    </source>
</evidence>
<proteinExistence type="predicted"/>
<evidence type="ECO:0000256" key="1">
    <source>
        <dbReference type="SAM" id="MobiDB-lite"/>
    </source>
</evidence>
<feature type="compositionally biased region" description="Polar residues" evidence="1">
    <location>
        <begin position="387"/>
        <end position="406"/>
    </location>
</feature>
<dbReference type="Proteomes" id="UP000320176">
    <property type="component" value="Unassembled WGS sequence"/>
</dbReference>
<protein>
    <submittedName>
        <fullName evidence="3">Uncharacterized protein</fullName>
    </submittedName>
</protein>
<feature type="compositionally biased region" description="Basic and acidic residues" evidence="1">
    <location>
        <begin position="407"/>
        <end position="419"/>
    </location>
</feature>